<dbReference type="OrthoDB" id="4062651at2759"/>
<keyword evidence="1" id="KW-0812">Transmembrane</keyword>
<evidence type="ECO:0000256" key="1">
    <source>
        <dbReference type="SAM" id="Phobius"/>
    </source>
</evidence>
<feature type="domain" description="Protein kinase" evidence="2">
    <location>
        <begin position="108"/>
        <end position="395"/>
    </location>
</feature>
<dbReference type="EMBL" id="MRZV01001883">
    <property type="protein sequence ID" value="PIK35514.1"/>
    <property type="molecule type" value="Genomic_DNA"/>
</dbReference>
<dbReference type="SUPFAM" id="SSF56112">
    <property type="entry name" value="Protein kinase-like (PK-like)"/>
    <property type="match status" value="1"/>
</dbReference>
<dbReference type="AlphaFoldDB" id="A0A2G8JID1"/>
<feature type="transmembrane region" description="Helical" evidence="1">
    <location>
        <begin position="27"/>
        <end position="49"/>
    </location>
</feature>
<evidence type="ECO:0000259" key="2">
    <source>
        <dbReference type="PROSITE" id="PS50011"/>
    </source>
</evidence>
<dbReference type="PROSITE" id="PS50011">
    <property type="entry name" value="PROTEIN_KINASE_DOM"/>
    <property type="match status" value="1"/>
</dbReference>
<organism evidence="3 4">
    <name type="scientific">Stichopus japonicus</name>
    <name type="common">Sea cucumber</name>
    <dbReference type="NCBI Taxonomy" id="307972"/>
    <lineage>
        <taxon>Eukaryota</taxon>
        <taxon>Metazoa</taxon>
        <taxon>Echinodermata</taxon>
        <taxon>Eleutherozoa</taxon>
        <taxon>Echinozoa</taxon>
        <taxon>Holothuroidea</taxon>
        <taxon>Aspidochirotacea</taxon>
        <taxon>Aspidochirotida</taxon>
        <taxon>Stichopodidae</taxon>
        <taxon>Apostichopus</taxon>
    </lineage>
</organism>
<sequence>MIFVTNQRVDTTTAGVNVPQGDTDQNAVIYLVVFLTAGVVILGCLSIIWKKLCSPRTTITFPNGATPLDNRSTHVIMSSRELPPIGSNGASSSNIEQIRQEEVKQNHENESKCLGADDVKLSYQLSGEGTMTYWEGTISSGDMSSNGTKVIAKSVSESARMKEIMSFRALAKALITLPKHENIVDILGMSLEDVPYLIYQEYIEMGTLKDFLMRNYQQSSSGNSYKQAIPDYDKNLQLTTFAADICEGMVFLAKETYRHPGLSARKALLSTTGRCKLYDFWPADLATDVINHILAKNIPPIAWLAPETVFMGQYLEKSDVWSFGVVLWEIFSLGETPFGGLTCAEIESKLRRKDYLEQPMACAGGIFGAMLSMWKPAIDERPSFASIQMTLKGFLNSMRISCNAAEEEPSYFSLDRDSSDDDYIEHML</sequence>
<dbReference type="Gene3D" id="1.10.510.10">
    <property type="entry name" value="Transferase(Phosphotransferase) domain 1"/>
    <property type="match status" value="1"/>
</dbReference>
<comment type="caution">
    <text evidence="3">The sequence shown here is derived from an EMBL/GenBank/DDBJ whole genome shotgun (WGS) entry which is preliminary data.</text>
</comment>
<dbReference type="PANTHER" id="PTHR24416:SF611">
    <property type="entry name" value="TYROSINE-PROTEIN KINASE TRANSMEMBRANE RECEPTOR ROR"/>
    <property type="match status" value="1"/>
</dbReference>
<reference evidence="3 4" key="1">
    <citation type="journal article" date="2017" name="PLoS Biol.">
        <title>The sea cucumber genome provides insights into morphological evolution and visceral regeneration.</title>
        <authorList>
            <person name="Zhang X."/>
            <person name="Sun L."/>
            <person name="Yuan J."/>
            <person name="Sun Y."/>
            <person name="Gao Y."/>
            <person name="Zhang L."/>
            <person name="Li S."/>
            <person name="Dai H."/>
            <person name="Hamel J.F."/>
            <person name="Liu C."/>
            <person name="Yu Y."/>
            <person name="Liu S."/>
            <person name="Lin W."/>
            <person name="Guo K."/>
            <person name="Jin S."/>
            <person name="Xu P."/>
            <person name="Storey K.B."/>
            <person name="Huan P."/>
            <person name="Zhang T."/>
            <person name="Zhou Y."/>
            <person name="Zhang J."/>
            <person name="Lin C."/>
            <person name="Li X."/>
            <person name="Xing L."/>
            <person name="Huo D."/>
            <person name="Sun M."/>
            <person name="Wang L."/>
            <person name="Mercier A."/>
            <person name="Li F."/>
            <person name="Yang H."/>
            <person name="Xiang J."/>
        </authorList>
    </citation>
    <scope>NUCLEOTIDE SEQUENCE [LARGE SCALE GENOMIC DNA]</scope>
    <source>
        <strain evidence="3">Shaxun</strain>
        <tissue evidence="3">Muscle</tissue>
    </source>
</reference>
<gene>
    <name evidence="3" type="ORF">BSL78_27662</name>
</gene>
<evidence type="ECO:0000313" key="4">
    <source>
        <dbReference type="Proteomes" id="UP000230750"/>
    </source>
</evidence>
<keyword evidence="1" id="KW-1133">Transmembrane helix</keyword>
<keyword evidence="1" id="KW-0472">Membrane</keyword>
<evidence type="ECO:0000313" key="3">
    <source>
        <dbReference type="EMBL" id="PIK35514.1"/>
    </source>
</evidence>
<proteinExistence type="predicted"/>
<name>A0A2G8JID1_STIJA</name>
<dbReference type="Pfam" id="PF07714">
    <property type="entry name" value="PK_Tyr_Ser-Thr"/>
    <property type="match status" value="1"/>
</dbReference>
<dbReference type="InterPro" id="IPR011009">
    <property type="entry name" value="Kinase-like_dom_sf"/>
</dbReference>
<dbReference type="GO" id="GO:0005524">
    <property type="term" value="F:ATP binding"/>
    <property type="evidence" value="ECO:0007669"/>
    <property type="project" value="InterPro"/>
</dbReference>
<dbReference type="GO" id="GO:0005886">
    <property type="term" value="C:plasma membrane"/>
    <property type="evidence" value="ECO:0007669"/>
    <property type="project" value="TreeGrafter"/>
</dbReference>
<dbReference type="GO" id="GO:0043235">
    <property type="term" value="C:receptor complex"/>
    <property type="evidence" value="ECO:0007669"/>
    <property type="project" value="TreeGrafter"/>
</dbReference>
<dbReference type="GO" id="GO:0004714">
    <property type="term" value="F:transmembrane receptor protein tyrosine kinase activity"/>
    <property type="evidence" value="ECO:0007669"/>
    <property type="project" value="TreeGrafter"/>
</dbReference>
<keyword evidence="4" id="KW-1185">Reference proteome</keyword>
<accession>A0A2G8JID1</accession>
<dbReference type="Proteomes" id="UP000230750">
    <property type="component" value="Unassembled WGS sequence"/>
</dbReference>
<dbReference type="PRINTS" id="PR00109">
    <property type="entry name" value="TYRKINASE"/>
</dbReference>
<dbReference type="InterPro" id="IPR050122">
    <property type="entry name" value="RTK"/>
</dbReference>
<dbReference type="InterPro" id="IPR001245">
    <property type="entry name" value="Ser-Thr/Tyr_kinase_cat_dom"/>
</dbReference>
<dbReference type="GO" id="GO:0007169">
    <property type="term" value="P:cell surface receptor protein tyrosine kinase signaling pathway"/>
    <property type="evidence" value="ECO:0007669"/>
    <property type="project" value="TreeGrafter"/>
</dbReference>
<dbReference type="PANTHER" id="PTHR24416">
    <property type="entry name" value="TYROSINE-PROTEIN KINASE RECEPTOR"/>
    <property type="match status" value="1"/>
</dbReference>
<dbReference type="STRING" id="307972.A0A2G8JID1"/>
<dbReference type="InterPro" id="IPR000719">
    <property type="entry name" value="Prot_kinase_dom"/>
</dbReference>
<protein>
    <recommendedName>
        <fullName evidence="2">Protein kinase domain-containing protein</fullName>
    </recommendedName>
</protein>